<dbReference type="Proteomes" id="UP000198323">
    <property type="component" value="Unassembled WGS sequence"/>
</dbReference>
<gene>
    <name evidence="1" type="ORF">ASZ78_009041</name>
</gene>
<evidence type="ECO:0000313" key="2">
    <source>
        <dbReference type="Proteomes" id="UP000198323"/>
    </source>
</evidence>
<organism evidence="1 2">
    <name type="scientific">Callipepla squamata</name>
    <name type="common">Scaled quail</name>
    <dbReference type="NCBI Taxonomy" id="9009"/>
    <lineage>
        <taxon>Eukaryota</taxon>
        <taxon>Metazoa</taxon>
        <taxon>Chordata</taxon>
        <taxon>Craniata</taxon>
        <taxon>Vertebrata</taxon>
        <taxon>Euteleostomi</taxon>
        <taxon>Archelosauria</taxon>
        <taxon>Archosauria</taxon>
        <taxon>Dinosauria</taxon>
        <taxon>Saurischia</taxon>
        <taxon>Theropoda</taxon>
        <taxon>Coelurosauria</taxon>
        <taxon>Aves</taxon>
        <taxon>Neognathae</taxon>
        <taxon>Galloanserae</taxon>
        <taxon>Galliformes</taxon>
        <taxon>Odontophoridae</taxon>
        <taxon>Callipepla</taxon>
    </lineage>
</organism>
<dbReference type="InterPro" id="IPR051468">
    <property type="entry name" value="Fungal_SecMetab_SDRs"/>
</dbReference>
<dbReference type="OrthoDB" id="7289984at2759"/>
<dbReference type="SUPFAM" id="SSF51735">
    <property type="entry name" value="NAD(P)-binding Rossmann-fold domains"/>
    <property type="match status" value="2"/>
</dbReference>
<dbReference type="GO" id="GO:0005737">
    <property type="term" value="C:cytoplasm"/>
    <property type="evidence" value="ECO:0007669"/>
    <property type="project" value="TreeGrafter"/>
</dbReference>
<reference evidence="1 2" key="1">
    <citation type="submission" date="2016-07" db="EMBL/GenBank/DDBJ databases">
        <title>Disparate Historic Effective Population Sizes Predicted by Modern Levels of Genome Diversity for the Scaled Quail (Callipepla squamata) and the Northern Bobwhite (Colinus virginianus): Inferences from First and Second Generation Draft Genome Assemblies for Sympatric New World Quail.</title>
        <authorList>
            <person name="Oldeschulte D.L."/>
            <person name="Halley Y.A."/>
            <person name="Bhattarai E.K."/>
            <person name="Brashear W.A."/>
            <person name="Hill J."/>
            <person name="Metz R.P."/>
            <person name="Johnson C.D."/>
            <person name="Rollins D."/>
            <person name="Peterson M.J."/>
            <person name="Bickhart D.M."/>
            <person name="Decker J.E."/>
            <person name="Seabury C.M."/>
        </authorList>
    </citation>
    <scope>NUCLEOTIDE SEQUENCE [LARGE SCALE GENOMIC DNA]</scope>
    <source>
        <strain evidence="1 2">Texas</strain>
        <tissue evidence="1">Leg muscle</tissue>
    </source>
</reference>
<dbReference type="PANTHER" id="PTHR43544">
    <property type="entry name" value="SHORT-CHAIN DEHYDROGENASE/REDUCTASE"/>
    <property type="match status" value="1"/>
</dbReference>
<accession>A0A226MT33</accession>
<sequence>MGQLRVRSVLVTGANRGIGLGFVQHLLALPNPPEVLFATCRDPKAQRAQLLLFQELQKLASKHRNLVIVPLEVTDPASIKAATASVGEHLKGSGLNLLINNAALLKVNTLDTETLKDMSEVYTTNTVAPLLLSQAALNMLTRCQSLGYREHGILCVALHPGWVQTDMGNSVGDKELQKLASKHRNLVIVPLEVTDPASIKAAAASVGEHLKGSGLNLLINNAGIVRETTLDTETLKDMSDVYTTNTVAPLLLSQALLPLLKKAAQGSPGSGLSCSKAAIVNISSIGGSIKEVTLWEAIQAVSYRCSKPPVTVDASVGGMLKVLSSLSEKDTGTFLDWEGNIVPW</sequence>
<dbReference type="InterPro" id="IPR002347">
    <property type="entry name" value="SDR_fam"/>
</dbReference>
<dbReference type="Pfam" id="PF00106">
    <property type="entry name" value="adh_short"/>
    <property type="match status" value="2"/>
</dbReference>
<dbReference type="Gene3D" id="3.40.50.720">
    <property type="entry name" value="NAD(P)-binding Rossmann-like Domain"/>
    <property type="match status" value="3"/>
</dbReference>
<dbReference type="InterPro" id="IPR036291">
    <property type="entry name" value="NAD(P)-bd_dom_sf"/>
</dbReference>
<comment type="caution">
    <text evidence="1">The sequence shown here is derived from an EMBL/GenBank/DDBJ whole genome shotgun (WGS) entry which is preliminary data.</text>
</comment>
<evidence type="ECO:0000313" key="1">
    <source>
        <dbReference type="EMBL" id="OXB58476.1"/>
    </source>
</evidence>
<dbReference type="PANTHER" id="PTHR43544:SF38">
    <property type="entry name" value="C-FACTOR-RELATED"/>
    <property type="match status" value="1"/>
</dbReference>
<dbReference type="EMBL" id="MCFN01000464">
    <property type="protein sequence ID" value="OXB58476.1"/>
    <property type="molecule type" value="Genomic_DNA"/>
</dbReference>
<protein>
    <submittedName>
        <fullName evidence="1">Uncharacterized protein</fullName>
    </submittedName>
</protein>
<dbReference type="AlphaFoldDB" id="A0A226MT33"/>
<keyword evidence="2" id="KW-1185">Reference proteome</keyword>
<name>A0A226MT33_CALSU</name>
<dbReference type="GO" id="GO:0016491">
    <property type="term" value="F:oxidoreductase activity"/>
    <property type="evidence" value="ECO:0007669"/>
    <property type="project" value="TreeGrafter"/>
</dbReference>
<dbReference type="PRINTS" id="PR00081">
    <property type="entry name" value="GDHRDH"/>
</dbReference>
<proteinExistence type="predicted"/>